<dbReference type="EMBL" id="AE017180">
    <property type="protein sequence ID" value="AAR33380.1"/>
    <property type="molecule type" value="Genomic_DNA"/>
</dbReference>
<dbReference type="PANTHER" id="PTHR32305:SF15">
    <property type="entry name" value="PROTEIN RHSA-RELATED"/>
    <property type="match status" value="1"/>
</dbReference>
<dbReference type="EnsemblBacteria" id="AAR33380">
    <property type="protein sequence ID" value="AAR33380"/>
    <property type="gene ID" value="GSU0045"/>
</dbReference>
<dbReference type="RefSeq" id="WP_010940723.1">
    <property type="nucleotide sequence ID" value="NC_002939.5"/>
</dbReference>
<organism evidence="2 3">
    <name type="scientific">Geobacter sulfurreducens (strain ATCC 51573 / DSM 12127 / PCA)</name>
    <dbReference type="NCBI Taxonomy" id="243231"/>
    <lineage>
        <taxon>Bacteria</taxon>
        <taxon>Pseudomonadati</taxon>
        <taxon>Thermodesulfobacteriota</taxon>
        <taxon>Desulfuromonadia</taxon>
        <taxon>Geobacterales</taxon>
        <taxon>Geobacteraceae</taxon>
        <taxon>Geobacter</taxon>
    </lineage>
</organism>
<dbReference type="OrthoDB" id="9757552at2"/>
<protein>
    <recommendedName>
        <fullName evidence="4">RHS repeat-associated core domain-containing protein</fullName>
    </recommendedName>
</protein>
<reference evidence="2 3" key="1">
    <citation type="journal article" date="2003" name="Science">
        <title>Genome of Geobacter sulfurreducens: metal reduction in subsurface environments.</title>
        <authorList>
            <person name="Methe B.A."/>
            <person name="Nelson K.E."/>
            <person name="Eisen J.A."/>
            <person name="Paulsen I.T."/>
            <person name="Nelson W."/>
            <person name="Heidelberg J.F."/>
            <person name="Wu D."/>
            <person name="Wu M."/>
            <person name="Ward N."/>
            <person name="Beanan M.J."/>
            <person name="Dodson R.J."/>
            <person name="Madupu R."/>
            <person name="Brinkac L.M."/>
            <person name="Daugherty S.C."/>
            <person name="DeBoy R.T."/>
            <person name="Durkin A.S."/>
            <person name="Gwinn M."/>
            <person name="Kolonay J.F."/>
            <person name="Sullivan S.A."/>
            <person name="Haft D.H."/>
            <person name="Selengut J."/>
            <person name="Davidsen T.M."/>
            <person name="Zafar N."/>
            <person name="White O."/>
            <person name="Tran B."/>
            <person name="Romero C."/>
            <person name="Forberger H.A."/>
            <person name="Weidman J."/>
            <person name="Khouri H."/>
            <person name="Feldblyum T.V."/>
            <person name="Utterback T.R."/>
            <person name="Van Aken S.E."/>
            <person name="Lovley D.R."/>
            <person name="Fraser C.M."/>
        </authorList>
    </citation>
    <scope>NUCLEOTIDE SEQUENCE [LARGE SCALE GENOMIC DNA]</scope>
    <source>
        <strain evidence="3">ATCC 51573 / DSM 12127 / PCA</strain>
    </source>
</reference>
<evidence type="ECO:0000313" key="3">
    <source>
        <dbReference type="Proteomes" id="UP000000577"/>
    </source>
</evidence>
<dbReference type="KEGG" id="gsu:GSU0045"/>
<feature type="region of interest" description="Disordered" evidence="1">
    <location>
        <begin position="173"/>
        <end position="201"/>
    </location>
</feature>
<dbReference type="HOGENOM" id="CLU_920575_0_0_7"/>
<reference evidence="2 3" key="2">
    <citation type="journal article" date="2012" name="BMC Genomics">
        <title>Comparative genomic analysis of Geobacter sulfurreducens KN400, a strain with enhanced capacity for extracellular electron transfer and electricity production.</title>
        <authorList>
            <person name="Butler J.E."/>
            <person name="Young N.D."/>
            <person name="Aklujkar M."/>
            <person name="Lovley D.R."/>
        </authorList>
    </citation>
    <scope>NUCLEOTIDE SEQUENCE [LARGE SCALE GENOMIC DNA]</scope>
    <source>
        <strain evidence="3">ATCC 51573 / DSM 12127 / PCA</strain>
    </source>
</reference>
<evidence type="ECO:0000256" key="1">
    <source>
        <dbReference type="SAM" id="MobiDB-lite"/>
    </source>
</evidence>
<sequence length="302" mass="33573">MGQFSISEVGHFYIAANTYFYHPDHLGGVSAVTNGSGQVVSSTSYLPFGEVRQGGTENYYTGKENDKGAGLYNFEARYVSPELRHFTQADVEEPDLDDPQDLNLYAYAGNNPLSYVDLDGYKKKKKAKLSKREKWMIAHGVDPDHDKTPLKKAKKLFKEGKKYQVAKNISRTKTQSNRMKATNNAAHETESLTNNQVPSDNNIDVNHLPDTSVFIGEYDNSLDKCVEESDDLLSAVENLPGIGDSVTGLKIIEFIKNGDYASASQALTEYAADKLTLTYEVISKLRFIYIQIRCGLFGHKAG</sequence>
<proteinExistence type="predicted"/>
<dbReference type="NCBIfam" id="TIGR03696">
    <property type="entry name" value="Rhs_assc_core"/>
    <property type="match status" value="1"/>
</dbReference>
<dbReference type="Gene3D" id="2.180.10.10">
    <property type="entry name" value="RHS repeat-associated core"/>
    <property type="match status" value="1"/>
</dbReference>
<dbReference type="InterPro" id="IPR022385">
    <property type="entry name" value="Rhs_assc_core"/>
</dbReference>
<dbReference type="eggNOG" id="COG3209">
    <property type="taxonomic scope" value="Bacteria"/>
</dbReference>
<accession>Q74H48</accession>
<keyword evidence="3" id="KW-1185">Reference proteome</keyword>
<dbReference type="InParanoid" id="Q74H48"/>
<gene>
    <name evidence="2" type="ordered locus">GSU0045</name>
</gene>
<evidence type="ECO:0000313" key="2">
    <source>
        <dbReference type="EMBL" id="AAR33380.1"/>
    </source>
</evidence>
<dbReference type="STRING" id="243231.GSU0045"/>
<dbReference type="SMR" id="Q74H48"/>
<dbReference type="Proteomes" id="UP000000577">
    <property type="component" value="Chromosome"/>
</dbReference>
<dbReference type="AlphaFoldDB" id="Q74H48"/>
<dbReference type="InterPro" id="IPR050708">
    <property type="entry name" value="T6SS_VgrG/RHS"/>
</dbReference>
<evidence type="ECO:0008006" key="4">
    <source>
        <dbReference type="Google" id="ProtNLM"/>
    </source>
</evidence>
<dbReference type="PANTHER" id="PTHR32305">
    <property type="match status" value="1"/>
</dbReference>
<name>Q74H48_GEOSL</name>